<dbReference type="EMBL" id="CM027684">
    <property type="protein sequence ID" value="KAG0529965.1"/>
    <property type="molecule type" value="Genomic_DNA"/>
</dbReference>
<comment type="caution">
    <text evidence="1">The sequence shown here is derived from an EMBL/GenBank/DDBJ whole genome shotgun (WGS) entry which is preliminary data.</text>
</comment>
<sequence>MQLQPCLGCKLCYCGAQVRPAHHRRGWFHASLTTPLASSVPLCRCCSREKKMKLES</sequence>
<dbReference type="Proteomes" id="UP000807115">
    <property type="component" value="Chromosome 5"/>
</dbReference>
<protein>
    <submittedName>
        <fullName evidence="1">Uncharacterized protein</fullName>
    </submittedName>
</protein>
<dbReference type="AlphaFoldDB" id="A0A921R0E2"/>
<reference evidence="1" key="2">
    <citation type="submission" date="2020-10" db="EMBL/GenBank/DDBJ databases">
        <authorList>
            <person name="Cooper E.A."/>
            <person name="Brenton Z.W."/>
            <person name="Flinn B.S."/>
            <person name="Jenkins J."/>
            <person name="Shu S."/>
            <person name="Flowers D."/>
            <person name="Luo F."/>
            <person name="Wang Y."/>
            <person name="Xia P."/>
            <person name="Barry K."/>
            <person name="Daum C."/>
            <person name="Lipzen A."/>
            <person name="Yoshinaga Y."/>
            <person name="Schmutz J."/>
            <person name="Saski C."/>
            <person name="Vermerris W."/>
            <person name="Kresovich S."/>
        </authorList>
    </citation>
    <scope>NUCLEOTIDE SEQUENCE</scope>
</reference>
<evidence type="ECO:0000313" key="1">
    <source>
        <dbReference type="EMBL" id="KAG0529965.1"/>
    </source>
</evidence>
<gene>
    <name evidence="1" type="ORF">BDA96_05G143200</name>
</gene>
<organism evidence="1 2">
    <name type="scientific">Sorghum bicolor</name>
    <name type="common">Sorghum</name>
    <name type="synonym">Sorghum vulgare</name>
    <dbReference type="NCBI Taxonomy" id="4558"/>
    <lineage>
        <taxon>Eukaryota</taxon>
        <taxon>Viridiplantae</taxon>
        <taxon>Streptophyta</taxon>
        <taxon>Embryophyta</taxon>
        <taxon>Tracheophyta</taxon>
        <taxon>Spermatophyta</taxon>
        <taxon>Magnoliopsida</taxon>
        <taxon>Liliopsida</taxon>
        <taxon>Poales</taxon>
        <taxon>Poaceae</taxon>
        <taxon>PACMAD clade</taxon>
        <taxon>Panicoideae</taxon>
        <taxon>Andropogonodae</taxon>
        <taxon>Andropogoneae</taxon>
        <taxon>Sorghinae</taxon>
        <taxon>Sorghum</taxon>
    </lineage>
</organism>
<reference evidence="1" key="1">
    <citation type="journal article" date="2019" name="BMC Genomics">
        <title>A new reference genome for Sorghum bicolor reveals high levels of sequence similarity between sweet and grain genotypes: implications for the genetics of sugar metabolism.</title>
        <authorList>
            <person name="Cooper E.A."/>
            <person name="Brenton Z.W."/>
            <person name="Flinn B.S."/>
            <person name="Jenkins J."/>
            <person name="Shu S."/>
            <person name="Flowers D."/>
            <person name="Luo F."/>
            <person name="Wang Y."/>
            <person name="Xia P."/>
            <person name="Barry K."/>
            <person name="Daum C."/>
            <person name="Lipzen A."/>
            <person name="Yoshinaga Y."/>
            <person name="Schmutz J."/>
            <person name="Saski C."/>
            <person name="Vermerris W."/>
            <person name="Kresovich S."/>
        </authorList>
    </citation>
    <scope>NUCLEOTIDE SEQUENCE</scope>
</reference>
<proteinExistence type="predicted"/>
<name>A0A921R0E2_SORBI</name>
<accession>A0A921R0E2</accession>
<evidence type="ECO:0000313" key="2">
    <source>
        <dbReference type="Proteomes" id="UP000807115"/>
    </source>
</evidence>